<dbReference type="Pfam" id="PF02551">
    <property type="entry name" value="Acyl_CoA_thio"/>
    <property type="match status" value="1"/>
</dbReference>
<dbReference type="Pfam" id="PF13622">
    <property type="entry name" value="4HBT_3"/>
    <property type="match status" value="1"/>
</dbReference>
<comment type="catalytic activity">
    <reaction evidence="5">
        <text>a fatty acyl-CoA + H2O = a fatty acid + CoA + H(+)</text>
        <dbReference type="Rhea" id="RHEA:16781"/>
        <dbReference type="ChEBI" id="CHEBI:15377"/>
        <dbReference type="ChEBI" id="CHEBI:15378"/>
        <dbReference type="ChEBI" id="CHEBI:28868"/>
        <dbReference type="ChEBI" id="CHEBI:57287"/>
        <dbReference type="ChEBI" id="CHEBI:77636"/>
        <dbReference type="EC" id="3.1.2.20"/>
    </reaction>
    <physiologicalReaction direction="left-to-right" evidence="5">
        <dbReference type="Rhea" id="RHEA:16782"/>
    </physiologicalReaction>
</comment>
<dbReference type="InterPro" id="IPR003703">
    <property type="entry name" value="Acyl_CoA_thio"/>
</dbReference>
<evidence type="ECO:0000256" key="2">
    <source>
        <dbReference type="ARBA" id="ARBA00011881"/>
    </source>
</evidence>
<dbReference type="KEGG" id="sgrg:L0C25_20440"/>
<keyword evidence="4" id="KW-0443">Lipid metabolism</keyword>
<dbReference type="Gene3D" id="2.40.160.210">
    <property type="entry name" value="Acyl-CoA thioesterase, double hotdog domain"/>
    <property type="match status" value="1"/>
</dbReference>
<dbReference type="PANTHER" id="PTHR11066:SF34">
    <property type="entry name" value="ACYL-COENZYME A THIOESTERASE 8"/>
    <property type="match status" value="1"/>
</dbReference>
<dbReference type="AlphaFoldDB" id="A0AA46TGD9"/>
<sequence length="290" mass="32088">MPESISELVGLLDLERLDEDLFRGSHPSSSEMTRVFGGQVAAQALMAACSSIPAGRNVHSLHAYFLLGGDPSVPIIYDVDRIRDGGSFSTRRVSARQHGEVIFYMTASFHKQESGYDHQDEMPVVPPVEKSIPMIDLLKTLNEDVAEHWKREWAAIDLRYVGDNRSDDDTTRKTVPAVQRMWFRANGDLPDDPVLNACVLTYISDLSLLGTSLLPHGVLIGSPRIQPASLDHAVWFHRPVRADEWLLYDQTSPSATGARGFATANIYAQGGELVASVAQEGLIRPIEPRR</sequence>
<dbReference type="GO" id="GO:0047617">
    <property type="term" value="F:fatty acyl-CoA hydrolase activity"/>
    <property type="evidence" value="ECO:0007669"/>
    <property type="project" value="UniProtKB-EC"/>
</dbReference>
<dbReference type="InterPro" id="IPR042171">
    <property type="entry name" value="Acyl-CoA_hotdog"/>
</dbReference>
<evidence type="ECO:0000256" key="3">
    <source>
        <dbReference type="ARBA" id="ARBA00022801"/>
    </source>
</evidence>
<dbReference type="EMBL" id="CP094970">
    <property type="protein sequence ID" value="UYM04869.1"/>
    <property type="molecule type" value="Genomic_DNA"/>
</dbReference>
<feature type="domain" description="Acyl-CoA thioesterase-like N-terminal HotDog" evidence="9">
    <location>
        <begin position="33"/>
        <end position="110"/>
    </location>
</feature>
<evidence type="ECO:0000259" key="9">
    <source>
        <dbReference type="Pfam" id="PF13622"/>
    </source>
</evidence>
<evidence type="ECO:0000256" key="5">
    <source>
        <dbReference type="ARBA" id="ARBA00050943"/>
    </source>
</evidence>
<gene>
    <name evidence="10" type="ORF">L0C25_20440</name>
</gene>
<comment type="similarity">
    <text evidence="1">Belongs to the C/M/P thioester hydrolase family.</text>
</comment>
<reference evidence="10" key="1">
    <citation type="submission" date="2022-01" db="EMBL/GenBank/DDBJ databases">
        <title>Nocardioidaceae gen. sp. A5X3R13.</title>
        <authorList>
            <person name="Lopez Marin M.A."/>
            <person name="Uhlik O."/>
        </authorList>
    </citation>
    <scope>NUCLEOTIDE SEQUENCE</scope>
    <source>
        <strain evidence="10">A5X3R13</strain>
    </source>
</reference>
<comment type="subunit">
    <text evidence="2">Homotetramer.</text>
</comment>
<evidence type="ECO:0000256" key="1">
    <source>
        <dbReference type="ARBA" id="ARBA00006538"/>
    </source>
</evidence>
<keyword evidence="3" id="KW-0378">Hydrolase</keyword>
<dbReference type="FunFam" id="2.40.160.210:FF:000001">
    <property type="entry name" value="Acyl-CoA thioesterase II"/>
    <property type="match status" value="1"/>
</dbReference>
<dbReference type="InterPro" id="IPR025652">
    <property type="entry name" value="TesB_C"/>
</dbReference>
<keyword evidence="11" id="KW-1185">Reference proteome</keyword>
<evidence type="ECO:0000313" key="10">
    <source>
        <dbReference type="EMBL" id="UYM04869.1"/>
    </source>
</evidence>
<dbReference type="GO" id="GO:0009062">
    <property type="term" value="P:fatty acid catabolic process"/>
    <property type="evidence" value="ECO:0007669"/>
    <property type="project" value="TreeGrafter"/>
</dbReference>
<dbReference type="CDD" id="cd03444">
    <property type="entry name" value="Thioesterase_II_repeat1"/>
    <property type="match status" value="1"/>
</dbReference>
<dbReference type="PANTHER" id="PTHR11066">
    <property type="entry name" value="ACYL-COA THIOESTERASE"/>
    <property type="match status" value="1"/>
</dbReference>
<accession>A0AA46TGD9</accession>
<dbReference type="InterPro" id="IPR029069">
    <property type="entry name" value="HotDog_dom_sf"/>
</dbReference>
<evidence type="ECO:0000313" key="11">
    <source>
        <dbReference type="Proteomes" id="UP001164390"/>
    </source>
</evidence>
<evidence type="ECO:0000259" key="8">
    <source>
        <dbReference type="Pfam" id="PF02551"/>
    </source>
</evidence>
<organism evidence="10 11">
    <name type="scientific">Solicola gregarius</name>
    <dbReference type="NCBI Taxonomy" id="2908642"/>
    <lineage>
        <taxon>Bacteria</taxon>
        <taxon>Bacillati</taxon>
        <taxon>Actinomycetota</taxon>
        <taxon>Actinomycetes</taxon>
        <taxon>Propionibacteriales</taxon>
        <taxon>Nocardioidaceae</taxon>
        <taxon>Solicola</taxon>
    </lineage>
</organism>
<proteinExistence type="inferred from homology"/>
<evidence type="ECO:0000256" key="6">
    <source>
        <dbReference type="ARBA" id="ARBA00071120"/>
    </source>
</evidence>
<dbReference type="RefSeq" id="WP_271633633.1">
    <property type="nucleotide sequence ID" value="NZ_CP094970.1"/>
</dbReference>
<feature type="domain" description="Acyl-CoA thioesterase 2 C-terminal" evidence="8">
    <location>
        <begin position="176"/>
        <end position="282"/>
    </location>
</feature>
<evidence type="ECO:0000256" key="7">
    <source>
        <dbReference type="ARBA" id="ARBA00079653"/>
    </source>
</evidence>
<dbReference type="Proteomes" id="UP001164390">
    <property type="component" value="Chromosome"/>
</dbReference>
<protein>
    <recommendedName>
        <fullName evidence="6">Acyl-CoA thioesterase 2</fullName>
    </recommendedName>
    <alternativeName>
        <fullName evidence="7">Thioesterase II</fullName>
    </alternativeName>
</protein>
<name>A0AA46TGD9_9ACTN</name>
<evidence type="ECO:0000256" key="4">
    <source>
        <dbReference type="ARBA" id="ARBA00023098"/>
    </source>
</evidence>
<dbReference type="InterPro" id="IPR049449">
    <property type="entry name" value="TesB_ACOT8-like_N"/>
</dbReference>
<dbReference type="CDD" id="cd03445">
    <property type="entry name" value="Thioesterase_II_repeat2"/>
    <property type="match status" value="1"/>
</dbReference>
<dbReference type="GO" id="GO:0006637">
    <property type="term" value="P:acyl-CoA metabolic process"/>
    <property type="evidence" value="ECO:0007669"/>
    <property type="project" value="InterPro"/>
</dbReference>
<dbReference type="SUPFAM" id="SSF54637">
    <property type="entry name" value="Thioesterase/thiol ester dehydrase-isomerase"/>
    <property type="match status" value="2"/>
</dbReference>